<accession>A0AAD9LN31</accession>
<gene>
    <name evidence="1" type="ORF">P3T76_006343</name>
</gene>
<protein>
    <submittedName>
        <fullName evidence="1">Uncharacterized protein</fullName>
    </submittedName>
</protein>
<keyword evidence="2" id="KW-1185">Reference proteome</keyword>
<name>A0AAD9LN31_9STRA</name>
<evidence type="ECO:0000313" key="1">
    <source>
        <dbReference type="EMBL" id="KAK1942021.1"/>
    </source>
</evidence>
<organism evidence="1 2">
    <name type="scientific">Phytophthora citrophthora</name>
    <dbReference type="NCBI Taxonomy" id="4793"/>
    <lineage>
        <taxon>Eukaryota</taxon>
        <taxon>Sar</taxon>
        <taxon>Stramenopiles</taxon>
        <taxon>Oomycota</taxon>
        <taxon>Peronosporomycetes</taxon>
        <taxon>Peronosporales</taxon>
        <taxon>Peronosporaceae</taxon>
        <taxon>Phytophthora</taxon>
    </lineage>
</organism>
<comment type="caution">
    <text evidence="1">The sequence shown here is derived from an EMBL/GenBank/DDBJ whole genome shotgun (WGS) entry which is preliminary data.</text>
</comment>
<reference evidence="1" key="1">
    <citation type="submission" date="2023-08" db="EMBL/GenBank/DDBJ databases">
        <title>Reference Genome Resource for the Citrus Pathogen Phytophthora citrophthora.</title>
        <authorList>
            <person name="Moller H."/>
            <person name="Coetzee B."/>
            <person name="Rose L.J."/>
            <person name="Van Niekerk J.M."/>
        </authorList>
    </citation>
    <scope>NUCLEOTIDE SEQUENCE</scope>
    <source>
        <strain evidence="1">STE-U-9442</strain>
    </source>
</reference>
<dbReference type="AlphaFoldDB" id="A0AAD9LN31"/>
<evidence type="ECO:0000313" key="2">
    <source>
        <dbReference type="Proteomes" id="UP001259832"/>
    </source>
</evidence>
<sequence>MEMLSSSNIFSKSGSGDSLYATKSDEFIRLYVSLREERNETETPAQSVVVTRLRTRSQDDTPAEFDGALCVRGMFASSTDQENDERIQRWPFLSKGLVELLREIANTAWWWDGQDKVEYDLKGRREYEKEAEETRLSSVLPDDVALKWALNTLEFPT</sequence>
<dbReference type="Proteomes" id="UP001259832">
    <property type="component" value="Unassembled WGS sequence"/>
</dbReference>
<proteinExistence type="predicted"/>
<dbReference type="EMBL" id="JASMQC010000010">
    <property type="protein sequence ID" value="KAK1942021.1"/>
    <property type="molecule type" value="Genomic_DNA"/>
</dbReference>